<evidence type="ECO:0000313" key="1">
    <source>
        <dbReference type="EMBL" id="TVY42611.1"/>
    </source>
</evidence>
<protein>
    <submittedName>
        <fullName evidence="1">Uncharacterized protein</fullName>
    </submittedName>
</protein>
<dbReference type="AlphaFoldDB" id="A0A8H8RVG0"/>
<reference evidence="1 2" key="1">
    <citation type="submission" date="2018-05" db="EMBL/GenBank/DDBJ databases">
        <title>Genome sequencing and assembly of the regulated plant pathogen Lachnellula willkommii and related sister species for the development of diagnostic species identification markers.</title>
        <authorList>
            <person name="Giroux E."/>
            <person name="Bilodeau G."/>
        </authorList>
    </citation>
    <scope>NUCLEOTIDE SEQUENCE [LARGE SCALE GENOMIC DNA]</scope>
    <source>
        <strain evidence="1 2">CBS 197.66</strain>
    </source>
</reference>
<sequence>LSSTMSGSGGYYKYRCKYFLTHNCPHWVWVHNAPCAHCLADGRDSDVGVMPTPFRLSREVYVPHLENGALHYIIMEIIATSDADSGWVVKDPPNQYFPAATGPSAVSTAAIDGPGNQRHSKSGFGMQGIATSWAA</sequence>
<name>A0A8H8RVG0_9HELO</name>
<comment type="caution">
    <text evidence="1">The sequence shown here is derived from an EMBL/GenBank/DDBJ whole genome shotgun (WGS) entry which is preliminary data.</text>
</comment>
<dbReference type="Proteomes" id="UP000462212">
    <property type="component" value="Unassembled WGS sequence"/>
</dbReference>
<dbReference type="OrthoDB" id="6079484at2759"/>
<gene>
    <name evidence="1" type="ORF">LSUB1_G000665</name>
</gene>
<keyword evidence="2" id="KW-1185">Reference proteome</keyword>
<dbReference type="EMBL" id="QGMJ01000092">
    <property type="protein sequence ID" value="TVY42611.1"/>
    <property type="molecule type" value="Genomic_DNA"/>
</dbReference>
<organism evidence="1 2">
    <name type="scientific">Lachnellula subtilissima</name>
    <dbReference type="NCBI Taxonomy" id="602034"/>
    <lineage>
        <taxon>Eukaryota</taxon>
        <taxon>Fungi</taxon>
        <taxon>Dikarya</taxon>
        <taxon>Ascomycota</taxon>
        <taxon>Pezizomycotina</taxon>
        <taxon>Leotiomycetes</taxon>
        <taxon>Helotiales</taxon>
        <taxon>Lachnaceae</taxon>
        <taxon>Lachnellula</taxon>
    </lineage>
</organism>
<feature type="non-terminal residue" evidence="1">
    <location>
        <position position="1"/>
    </location>
</feature>
<proteinExistence type="predicted"/>
<evidence type="ECO:0000313" key="2">
    <source>
        <dbReference type="Proteomes" id="UP000462212"/>
    </source>
</evidence>
<accession>A0A8H8RVG0</accession>